<keyword evidence="2" id="KW-1185">Reference proteome</keyword>
<evidence type="ECO:0000313" key="1">
    <source>
        <dbReference type="EMBL" id="KAG0438025.1"/>
    </source>
</evidence>
<reference evidence="1 2" key="1">
    <citation type="journal article" date="2020" name="Cell">
        <title>Large-Scale Comparative Analyses of Tick Genomes Elucidate Their Genetic Diversity and Vector Capacities.</title>
        <authorList>
            <consortium name="Tick Genome and Microbiome Consortium (TIGMIC)"/>
            <person name="Jia N."/>
            <person name="Wang J."/>
            <person name="Shi W."/>
            <person name="Du L."/>
            <person name="Sun Y."/>
            <person name="Zhan W."/>
            <person name="Jiang J.F."/>
            <person name="Wang Q."/>
            <person name="Zhang B."/>
            <person name="Ji P."/>
            <person name="Bell-Sakyi L."/>
            <person name="Cui X.M."/>
            <person name="Yuan T.T."/>
            <person name="Jiang B.G."/>
            <person name="Yang W.F."/>
            <person name="Lam T.T."/>
            <person name="Chang Q.C."/>
            <person name="Ding S.J."/>
            <person name="Wang X.J."/>
            <person name="Zhu J.G."/>
            <person name="Ruan X.D."/>
            <person name="Zhao L."/>
            <person name="Wei J.T."/>
            <person name="Ye R.Z."/>
            <person name="Que T.C."/>
            <person name="Du C.H."/>
            <person name="Zhou Y.H."/>
            <person name="Cheng J.X."/>
            <person name="Dai P.F."/>
            <person name="Guo W.B."/>
            <person name="Han X.H."/>
            <person name="Huang E.J."/>
            <person name="Li L.F."/>
            <person name="Wei W."/>
            <person name="Gao Y.C."/>
            <person name="Liu J.Z."/>
            <person name="Shao H.Z."/>
            <person name="Wang X."/>
            <person name="Wang C.C."/>
            <person name="Yang T.C."/>
            <person name="Huo Q.B."/>
            <person name="Li W."/>
            <person name="Chen H.Y."/>
            <person name="Chen S.E."/>
            <person name="Zhou L.G."/>
            <person name="Ni X.B."/>
            <person name="Tian J.H."/>
            <person name="Sheng Y."/>
            <person name="Liu T."/>
            <person name="Pan Y.S."/>
            <person name="Xia L.Y."/>
            <person name="Li J."/>
            <person name="Zhao F."/>
            <person name="Cao W.C."/>
        </authorList>
    </citation>
    <scope>NUCLEOTIDE SEQUENCE [LARGE SCALE GENOMIC DNA]</scope>
    <source>
        <strain evidence="1">Iper-2018</strain>
    </source>
</reference>
<organism evidence="1 2">
    <name type="scientific">Ixodes persulcatus</name>
    <name type="common">Taiga tick</name>
    <dbReference type="NCBI Taxonomy" id="34615"/>
    <lineage>
        <taxon>Eukaryota</taxon>
        <taxon>Metazoa</taxon>
        <taxon>Ecdysozoa</taxon>
        <taxon>Arthropoda</taxon>
        <taxon>Chelicerata</taxon>
        <taxon>Arachnida</taxon>
        <taxon>Acari</taxon>
        <taxon>Parasitiformes</taxon>
        <taxon>Ixodida</taxon>
        <taxon>Ixodoidea</taxon>
        <taxon>Ixodidae</taxon>
        <taxon>Ixodinae</taxon>
        <taxon>Ixodes</taxon>
    </lineage>
</organism>
<proteinExistence type="predicted"/>
<comment type="caution">
    <text evidence="1">The sequence shown here is derived from an EMBL/GenBank/DDBJ whole genome shotgun (WGS) entry which is preliminary data.</text>
</comment>
<name>A0AC60QSJ2_IXOPE</name>
<dbReference type="Proteomes" id="UP000805193">
    <property type="component" value="Unassembled WGS sequence"/>
</dbReference>
<gene>
    <name evidence="1" type="ORF">HPB47_017180</name>
</gene>
<protein>
    <submittedName>
        <fullName evidence="1">Uncharacterized protein</fullName>
    </submittedName>
</protein>
<dbReference type="EMBL" id="JABSTQ010006051">
    <property type="protein sequence ID" value="KAG0438025.1"/>
    <property type="molecule type" value="Genomic_DNA"/>
</dbReference>
<sequence length="251" mass="26216">MGRELCKPRYGPTHEFHSLLKPRISSLRSSLPSKAGPPRPSFQALGGAFAAAPRACHRRDLDRSRGGRSGGLGLSATLEGTAPARARRAPGDCPRALPGQHFGGPAPARARGRIHEAERRLLCPVCRVPELHRPTHLAGALHQARVAADWAPRAAPPPAAPPAAPRPLEVAEAIRVLRQVRPDSLRDPAHEEAILDLDLWRGGGGVGALGPLHGGQPATSGGRVPVPTGLKGMACAAEGRVALSGLPELEA</sequence>
<accession>A0AC60QSJ2</accession>
<evidence type="ECO:0000313" key="2">
    <source>
        <dbReference type="Proteomes" id="UP000805193"/>
    </source>
</evidence>